<accession>I5AVR3</accession>
<dbReference type="GO" id="GO:0046961">
    <property type="term" value="F:proton-transporting ATPase activity, rotational mechanism"/>
    <property type="evidence" value="ECO:0007669"/>
    <property type="project" value="InterPro"/>
</dbReference>
<dbReference type="Proteomes" id="UP000005753">
    <property type="component" value="Chromosome"/>
</dbReference>
<evidence type="ECO:0000256" key="3">
    <source>
        <dbReference type="ARBA" id="ARBA00023065"/>
    </source>
</evidence>
<reference evidence="4 5" key="2">
    <citation type="submission" date="2012-02" db="EMBL/GenBank/DDBJ databases">
        <title>Improved High-Quality Draft sequence of Eubacterium cellulosolvens 6.</title>
        <authorList>
            <consortium name="US DOE Joint Genome Institute"/>
            <person name="Lucas S."/>
            <person name="Han J."/>
            <person name="Lapidus A."/>
            <person name="Cheng J.-F."/>
            <person name="Goodwin L."/>
            <person name="Pitluck S."/>
            <person name="Peters L."/>
            <person name="Mikhailova N."/>
            <person name="Gu W."/>
            <person name="Detter J.C."/>
            <person name="Han C."/>
            <person name="Tapia R."/>
            <person name="Land M."/>
            <person name="Hauser L."/>
            <person name="Kyrpides N."/>
            <person name="Ivanova N."/>
            <person name="Pagani I."/>
            <person name="Johnson E."/>
            <person name="Mukhopadhyay B."/>
            <person name="Anderson I."/>
            <person name="Woyke T."/>
        </authorList>
    </citation>
    <scope>NUCLEOTIDE SEQUENCE [LARGE SCALE GENOMIC DNA]</scope>
    <source>
        <strain evidence="4 5">6</strain>
    </source>
</reference>
<dbReference type="Gene3D" id="1.20.5.620">
    <property type="entry name" value="F1F0 ATP synthase subunit B, membrane domain"/>
    <property type="match status" value="1"/>
</dbReference>
<keyword evidence="5" id="KW-1185">Reference proteome</keyword>
<gene>
    <name evidence="4" type="ORF">EubceDRAFT1_2126</name>
</gene>
<dbReference type="eggNOG" id="COG1390">
    <property type="taxonomic scope" value="Bacteria"/>
</dbReference>
<evidence type="ECO:0000313" key="5">
    <source>
        <dbReference type="Proteomes" id="UP000005753"/>
    </source>
</evidence>
<comment type="similarity">
    <text evidence="1">Belongs to the V-ATPase E subunit family.</text>
</comment>
<evidence type="ECO:0000313" key="4">
    <source>
        <dbReference type="EMBL" id="EIM57886.1"/>
    </source>
</evidence>
<dbReference type="OrthoDB" id="1734087at2"/>
<sequence>MAGVDSITKEILQEARDKADSILAETNNAIDAMKKAAKAESQKSADKLAEKADADAKAYASRIESQIGLRRRQALLEARQEIISDVIEKAYRKLDAQDDASYFEMIIKLVKANVRPADGEIMMTEKDLKRLPANFETKIKEIAEDQKGKLTLSKEAADIENGFILRYGGIDENCSLRAIFDDRMNDLQDAVHHTLW</sequence>
<dbReference type="AlphaFoldDB" id="I5AVR3"/>
<evidence type="ECO:0000256" key="1">
    <source>
        <dbReference type="ARBA" id="ARBA00005901"/>
    </source>
</evidence>
<dbReference type="Gene3D" id="3.30.2320.30">
    <property type="entry name" value="ATP synthase, E subunit, C-terminal"/>
    <property type="match status" value="1"/>
</dbReference>
<evidence type="ECO:0000256" key="2">
    <source>
        <dbReference type="ARBA" id="ARBA00022448"/>
    </source>
</evidence>
<dbReference type="HOGENOM" id="CLU_105846_0_1_9"/>
<keyword evidence="2" id="KW-0813">Transport</keyword>
<proteinExistence type="inferred from homology"/>
<dbReference type="STRING" id="633697.EubceDRAFT1_2126"/>
<name>I5AVR3_EUBC6</name>
<organism evidence="4 5">
    <name type="scientific">Eubacterium cellulosolvens (strain ATCC 43171 / JCM 9499 / 6)</name>
    <name type="common">Cillobacterium cellulosolvens</name>
    <dbReference type="NCBI Taxonomy" id="633697"/>
    <lineage>
        <taxon>Bacteria</taxon>
        <taxon>Bacillati</taxon>
        <taxon>Bacillota</taxon>
        <taxon>Clostridia</taxon>
        <taxon>Eubacteriales</taxon>
        <taxon>Eubacteriaceae</taxon>
        <taxon>Eubacterium</taxon>
    </lineage>
</organism>
<dbReference type="SUPFAM" id="SSF160527">
    <property type="entry name" value="V-type ATPase subunit E-like"/>
    <property type="match status" value="1"/>
</dbReference>
<dbReference type="Pfam" id="PF01991">
    <property type="entry name" value="vATP-synt_E"/>
    <property type="match status" value="1"/>
</dbReference>
<dbReference type="InterPro" id="IPR002842">
    <property type="entry name" value="ATPase_V1_Esu"/>
</dbReference>
<keyword evidence="3" id="KW-0406">Ion transport</keyword>
<protein>
    <submittedName>
        <fullName evidence="4">Archaeal/vacuolar-type H+-ATPase subunit E</fullName>
    </submittedName>
</protein>
<dbReference type="GO" id="GO:0033178">
    <property type="term" value="C:proton-transporting two-sector ATPase complex, catalytic domain"/>
    <property type="evidence" value="ECO:0007669"/>
    <property type="project" value="InterPro"/>
</dbReference>
<reference evidence="4 5" key="1">
    <citation type="submission" date="2010-08" db="EMBL/GenBank/DDBJ databases">
        <authorList>
            <consortium name="US DOE Joint Genome Institute (JGI-PGF)"/>
            <person name="Lucas S."/>
            <person name="Copeland A."/>
            <person name="Lapidus A."/>
            <person name="Cheng J.-F."/>
            <person name="Bruce D."/>
            <person name="Goodwin L."/>
            <person name="Pitluck S."/>
            <person name="Land M.L."/>
            <person name="Hauser L."/>
            <person name="Chang Y.-J."/>
            <person name="Anderson I.J."/>
            <person name="Johnson E."/>
            <person name="Mulhopadhyay B."/>
            <person name="Kyrpides N."/>
            <person name="Woyke T.J."/>
        </authorList>
    </citation>
    <scope>NUCLEOTIDE SEQUENCE [LARGE SCALE GENOMIC DNA]</scope>
    <source>
        <strain evidence="4 5">6</strain>
    </source>
</reference>
<dbReference type="EMBL" id="CM001487">
    <property type="protein sequence ID" value="EIM57886.1"/>
    <property type="molecule type" value="Genomic_DNA"/>
</dbReference>
<dbReference type="InterPro" id="IPR038495">
    <property type="entry name" value="ATPase_E_C"/>
</dbReference>